<gene>
    <name evidence="7" type="ORF">IAB03_05005</name>
</gene>
<dbReference type="SUPFAM" id="SSF56317">
    <property type="entry name" value="Carbon-nitrogen hydrolase"/>
    <property type="match status" value="1"/>
</dbReference>
<comment type="similarity">
    <text evidence="1">Belongs to the carbon-nitrogen hydrolase superfamily. NIT1/NIT2 family.</text>
</comment>
<dbReference type="CDD" id="cd07575">
    <property type="entry name" value="Xc-1258_like"/>
    <property type="match status" value="1"/>
</dbReference>
<evidence type="ECO:0000256" key="4">
    <source>
        <dbReference type="ARBA" id="ARBA00052904"/>
    </source>
</evidence>
<accession>A0A9D1M768</accession>
<dbReference type="EC" id="3.5.1.3" evidence="3"/>
<protein>
    <recommendedName>
        <fullName evidence="5">Omega-amidase YafV</fullName>
        <ecNumber evidence="3">3.5.1.3</ecNumber>
    </recommendedName>
</protein>
<dbReference type="PROSITE" id="PS50263">
    <property type="entry name" value="CN_HYDROLASE"/>
    <property type="match status" value="1"/>
</dbReference>
<keyword evidence="2" id="KW-0378">Hydrolase</keyword>
<dbReference type="NCBIfam" id="NF007757">
    <property type="entry name" value="PRK10438.1"/>
    <property type="match status" value="1"/>
</dbReference>
<evidence type="ECO:0000256" key="5">
    <source>
        <dbReference type="ARBA" id="ARBA00072139"/>
    </source>
</evidence>
<dbReference type="InterPro" id="IPR036526">
    <property type="entry name" value="C-N_Hydrolase_sf"/>
</dbReference>
<dbReference type="FunFam" id="3.60.110.10:FF:000004">
    <property type="entry name" value="Carbon-nitrogen hydrolase"/>
    <property type="match status" value="1"/>
</dbReference>
<evidence type="ECO:0000256" key="1">
    <source>
        <dbReference type="ARBA" id="ARBA00010613"/>
    </source>
</evidence>
<dbReference type="EMBL" id="DVNA01000115">
    <property type="protein sequence ID" value="HIU55153.1"/>
    <property type="molecule type" value="Genomic_DNA"/>
</dbReference>
<sequence>MNDLRVSALQFDMAWENKEKNLQHTEKLLESLQGKTDIAVLPEMFTTGFSMNSRQLAEPMSGETMQCLHRWATAFNMAVAGSFIAEEGGNFYNRGFFITPENEAFFYDKRHLYRIGEEGNSFLPGNKPLIIPYRGWNIRLLICYDLRFPVWARNVDNGYDLLIYTANWPTSRAHVWKTLLAARAIENMAYVCGVNRTGGVRKDNIFEYAGHSQILDAKGKTLATTQEFKEDICTATLRLDELQRFREKFPTWRDADTFSISD</sequence>
<comment type="catalytic activity">
    <reaction evidence="4">
        <text>a monoamide of a dicarboxylate + H2O = a dicarboxylate + NH4(+)</text>
        <dbReference type="Rhea" id="RHEA:11716"/>
        <dbReference type="ChEBI" id="CHEBI:15377"/>
        <dbReference type="ChEBI" id="CHEBI:28938"/>
        <dbReference type="ChEBI" id="CHEBI:28965"/>
        <dbReference type="ChEBI" id="CHEBI:77450"/>
        <dbReference type="EC" id="3.5.1.3"/>
    </reaction>
</comment>
<name>A0A9D1M768_9BACT</name>
<dbReference type="PANTHER" id="PTHR47799">
    <property type="entry name" value="OMEGA-AMIDASE YAFV"/>
    <property type="match status" value="1"/>
</dbReference>
<evidence type="ECO:0000256" key="2">
    <source>
        <dbReference type="ARBA" id="ARBA00022801"/>
    </source>
</evidence>
<dbReference type="PANTHER" id="PTHR47799:SF1">
    <property type="entry name" value="OMEGA-AMIDASE YAFV"/>
    <property type="match status" value="1"/>
</dbReference>
<evidence type="ECO:0000313" key="7">
    <source>
        <dbReference type="EMBL" id="HIU55153.1"/>
    </source>
</evidence>
<evidence type="ECO:0000313" key="8">
    <source>
        <dbReference type="Proteomes" id="UP000824112"/>
    </source>
</evidence>
<dbReference type="Proteomes" id="UP000824112">
    <property type="component" value="Unassembled WGS sequence"/>
</dbReference>
<dbReference type="Pfam" id="PF00795">
    <property type="entry name" value="CN_hydrolase"/>
    <property type="match status" value="1"/>
</dbReference>
<dbReference type="Gene3D" id="3.60.110.10">
    <property type="entry name" value="Carbon-nitrogen hydrolase"/>
    <property type="match status" value="1"/>
</dbReference>
<dbReference type="AlphaFoldDB" id="A0A9D1M768"/>
<organism evidence="7 8">
    <name type="scientific">Candidatus Gallibacteroides avistercoris</name>
    <dbReference type="NCBI Taxonomy" id="2840833"/>
    <lineage>
        <taxon>Bacteria</taxon>
        <taxon>Pseudomonadati</taxon>
        <taxon>Bacteroidota</taxon>
        <taxon>Bacteroidia</taxon>
        <taxon>Bacteroidales</taxon>
        <taxon>Bacteroidaceae</taxon>
        <taxon>Bacteroidaceae incertae sedis</taxon>
        <taxon>Candidatus Gallibacteroides</taxon>
    </lineage>
</organism>
<comment type="caution">
    <text evidence="7">The sequence shown here is derived from an EMBL/GenBank/DDBJ whole genome shotgun (WGS) entry which is preliminary data.</text>
</comment>
<proteinExistence type="inferred from homology"/>
<dbReference type="GO" id="GO:0050152">
    <property type="term" value="F:omega-amidase activity"/>
    <property type="evidence" value="ECO:0007669"/>
    <property type="project" value="UniProtKB-EC"/>
</dbReference>
<reference evidence="7" key="2">
    <citation type="journal article" date="2021" name="PeerJ">
        <title>Extensive microbial diversity within the chicken gut microbiome revealed by metagenomics and culture.</title>
        <authorList>
            <person name="Gilroy R."/>
            <person name="Ravi A."/>
            <person name="Getino M."/>
            <person name="Pursley I."/>
            <person name="Horton D.L."/>
            <person name="Alikhan N.F."/>
            <person name="Baker D."/>
            <person name="Gharbi K."/>
            <person name="Hall N."/>
            <person name="Watson M."/>
            <person name="Adriaenssens E.M."/>
            <person name="Foster-Nyarko E."/>
            <person name="Jarju S."/>
            <person name="Secka A."/>
            <person name="Antonio M."/>
            <person name="Oren A."/>
            <person name="Chaudhuri R.R."/>
            <person name="La Ragione R."/>
            <person name="Hildebrand F."/>
            <person name="Pallen M.J."/>
        </authorList>
    </citation>
    <scope>NUCLEOTIDE SEQUENCE</scope>
    <source>
        <strain evidence="7">CHK158-818</strain>
    </source>
</reference>
<evidence type="ECO:0000259" key="6">
    <source>
        <dbReference type="PROSITE" id="PS50263"/>
    </source>
</evidence>
<dbReference type="InterPro" id="IPR003010">
    <property type="entry name" value="C-N_Hydrolase"/>
</dbReference>
<dbReference type="InterPro" id="IPR052737">
    <property type="entry name" value="Omega-amidase_YafV"/>
</dbReference>
<reference evidence="7" key="1">
    <citation type="submission" date="2020-10" db="EMBL/GenBank/DDBJ databases">
        <authorList>
            <person name="Gilroy R."/>
        </authorList>
    </citation>
    <scope>NUCLEOTIDE SEQUENCE</scope>
    <source>
        <strain evidence="7">CHK158-818</strain>
    </source>
</reference>
<evidence type="ECO:0000256" key="3">
    <source>
        <dbReference type="ARBA" id="ARBA00039118"/>
    </source>
</evidence>
<feature type="domain" description="CN hydrolase" evidence="6">
    <location>
        <begin position="4"/>
        <end position="239"/>
    </location>
</feature>
<dbReference type="GO" id="GO:0106008">
    <property type="term" value="F:2-oxoglutaramate amidase activity"/>
    <property type="evidence" value="ECO:0007669"/>
    <property type="project" value="TreeGrafter"/>
</dbReference>